<evidence type="ECO:0000256" key="9">
    <source>
        <dbReference type="PROSITE-ProRule" id="PRU01355"/>
    </source>
</evidence>
<feature type="binding site" evidence="8">
    <location>
        <position position="388"/>
    </location>
    <ligand>
        <name>Zn(2+)</name>
        <dbReference type="ChEBI" id="CHEBI:29105"/>
        <label>2</label>
        <note>catalytic</note>
    </ligand>
</feature>
<accession>A0A194QVR2</accession>
<proteinExistence type="inferred from homology"/>
<protein>
    <submittedName>
        <fullName evidence="13">Inactive angiotensin-converting enzyme-related protein</fullName>
    </submittedName>
</protein>
<evidence type="ECO:0000256" key="11">
    <source>
        <dbReference type="SAM" id="Phobius"/>
    </source>
</evidence>
<dbReference type="PANTHER" id="PTHR10514:SF44">
    <property type="entry name" value="ANGIOTENSIN-CONVERTING ENZYME-RELATED"/>
    <property type="match status" value="1"/>
</dbReference>
<evidence type="ECO:0000256" key="1">
    <source>
        <dbReference type="ARBA" id="ARBA00008139"/>
    </source>
</evidence>
<evidence type="ECO:0000256" key="7">
    <source>
        <dbReference type="PIRSR" id="PIRSR601548-4"/>
    </source>
</evidence>
<keyword evidence="3 7" id="KW-1015">Disulfide bond</keyword>
<organism evidence="13 14">
    <name type="scientific">Papilio machaon</name>
    <name type="common">Old World swallowtail butterfly</name>
    <dbReference type="NCBI Taxonomy" id="76193"/>
    <lineage>
        <taxon>Eukaryota</taxon>
        <taxon>Metazoa</taxon>
        <taxon>Ecdysozoa</taxon>
        <taxon>Arthropoda</taxon>
        <taxon>Hexapoda</taxon>
        <taxon>Insecta</taxon>
        <taxon>Pterygota</taxon>
        <taxon>Neoptera</taxon>
        <taxon>Endopterygota</taxon>
        <taxon>Lepidoptera</taxon>
        <taxon>Glossata</taxon>
        <taxon>Ditrysia</taxon>
        <taxon>Papilionoidea</taxon>
        <taxon>Papilionidae</taxon>
        <taxon>Papilioninae</taxon>
        <taxon>Papilio</taxon>
    </lineage>
</organism>
<dbReference type="GO" id="GO:0008237">
    <property type="term" value="F:metallopeptidase activity"/>
    <property type="evidence" value="ECO:0007669"/>
    <property type="project" value="InterPro"/>
</dbReference>
<keyword evidence="2 12" id="KW-0732">Signal</keyword>
<keyword evidence="11" id="KW-0812">Transmembrane</keyword>
<evidence type="ECO:0000256" key="5">
    <source>
        <dbReference type="PIRSR" id="PIRSR601548-10"/>
    </source>
</evidence>
<dbReference type="PROSITE" id="PS52011">
    <property type="entry name" value="PEPTIDASE_M2"/>
    <property type="match status" value="1"/>
</dbReference>
<dbReference type="OrthoDB" id="7361988at2759"/>
<dbReference type="Proteomes" id="UP000053240">
    <property type="component" value="Unassembled WGS sequence"/>
</dbReference>
<feature type="glycosylation site" description="N-linked (GlcNAc...) asparagine; partial" evidence="5">
    <location>
        <position position="558"/>
    </location>
</feature>
<feature type="transmembrane region" description="Helical" evidence="11">
    <location>
        <begin position="681"/>
        <end position="701"/>
    </location>
</feature>
<dbReference type="KEGG" id="pmac:106718792"/>
<name>A0A194QVR2_PAPMA</name>
<dbReference type="GO" id="GO:0008241">
    <property type="term" value="F:peptidyl-dipeptidase activity"/>
    <property type="evidence" value="ECO:0007669"/>
    <property type="project" value="InterPro"/>
</dbReference>
<dbReference type="EMBL" id="KQ461181">
    <property type="protein sequence ID" value="KPJ07651.1"/>
    <property type="molecule type" value="Genomic_DNA"/>
</dbReference>
<comment type="caution">
    <text evidence="9">Lacks conserved residue(s) required for the propagation of feature annotation.</text>
</comment>
<dbReference type="GO" id="GO:0005886">
    <property type="term" value="C:plasma membrane"/>
    <property type="evidence" value="ECO:0007669"/>
    <property type="project" value="TreeGrafter"/>
</dbReference>
<comment type="similarity">
    <text evidence="1 9">Belongs to the peptidase M2 family.</text>
</comment>
<dbReference type="SUPFAM" id="SSF55486">
    <property type="entry name" value="Metalloproteases ('zincins'), catalytic domain"/>
    <property type="match status" value="1"/>
</dbReference>
<dbReference type="GO" id="GO:0006508">
    <property type="term" value="P:proteolysis"/>
    <property type="evidence" value="ECO:0007669"/>
    <property type="project" value="InterPro"/>
</dbReference>
<evidence type="ECO:0000313" key="13">
    <source>
        <dbReference type="EMBL" id="KPJ07651.1"/>
    </source>
</evidence>
<keyword evidence="11" id="KW-1133">Transmembrane helix</keyword>
<feature type="binding site" evidence="6">
    <location>
        <position position="388"/>
    </location>
    <ligand>
        <name>Zn(2+)</name>
        <dbReference type="ChEBI" id="CHEBI:29105"/>
        <label>1</label>
        <note>catalytic</note>
    </ligand>
</feature>
<keyword evidence="4 5" id="KW-0325">Glycoprotein</keyword>
<evidence type="ECO:0000256" key="3">
    <source>
        <dbReference type="ARBA" id="ARBA00023157"/>
    </source>
</evidence>
<dbReference type="PANTHER" id="PTHR10514">
    <property type="entry name" value="ANGIOTENSIN-CONVERTING ENZYME"/>
    <property type="match status" value="1"/>
</dbReference>
<feature type="disulfide bond" evidence="7 9">
    <location>
        <begin position="325"/>
        <end position="343"/>
    </location>
</feature>
<gene>
    <name evidence="13" type="ORF">RR48_11207</name>
</gene>
<evidence type="ECO:0000256" key="6">
    <source>
        <dbReference type="PIRSR" id="PIRSR601548-3"/>
    </source>
</evidence>
<keyword evidence="6" id="KW-0479">Metal-binding</keyword>
<evidence type="ECO:0000256" key="2">
    <source>
        <dbReference type="ARBA" id="ARBA00022729"/>
    </source>
</evidence>
<keyword evidence="11" id="KW-0472">Membrane</keyword>
<dbReference type="Pfam" id="PF01401">
    <property type="entry name" value="Peptidase_M2"/>
    <property type="match status" value="1"/>
</dbReference>
<evidence type="ECO:0000256" key="8">
    <source>
        <dbReference type="PIRSR" id="PIRSR601548-8"/>
    </source>
</evidence>
<feature type="chain" id="PRO_5008264661" evidence="12">
    <location>
        <begin position="23"/>
        <end position="721"/>
    </location>
</feature>
<sequence length="721" mass="82752">MRASFTLFSVCLYALLSSGTSSGDDRRWLMSLVDLVELDYEDNCEQRATASWNELIGAPKGLAKKLERDKAFGILSRQQTAEVKSAVSPKALASDDLLKRRVKLLLQPGDTLLEPEQWIRLVTFGNTALHKLRFATDYYCGTQTNCTLRELNRNMAKQHDEDVLLRMKNSWEQKLPNQKEYLEHILPLLRNASKENGYKTVEEYWDSLAEYEGALLKVREIWDYINPLYVKLHKYIALKLKGADAVGKPLPVHLLKSLNGDDWSNIIENLLPERADIYQKLHVHLRLQEYGGLKAFKQAENLLKFLEIGEIEPEIFAESYFNGSCPTSIVDSCKPNKLRFVTCGDISLVNYIEAHEAVTKLKYKITSALHSNNTYVLREATRYSAIYEAIPGFISLLSLNPHTLDRAKLYPLERFNYNPNYHRLVLQLIIALRDLPKLNYYIAADEWRLKVLTGTIPSSKVAASWKEFRANFSMLETSDKDILGDSYVLFNKPFVGKFMGIILKYQIYQSFAEELISDDYDLVKHVMEKNERLIEPMIRGFSAKWPEMVSDLLAKRENSLEYTGLTDYFRLLDEYLDNQLDPSTDSNDIAEYVDPPETDVSQERVPDENDIPINQNNIDLKQIPVDTNGNIMDNVIDTGGDNHNKFSFETSTVGVLEIKNPVATGEHNEETRPKEASYNTYWWIGISVALVVIIALVAIIARKRHSHRKQLERQRRENTVA</sequence>
<keyword evidence="14" id="KW-1185">Reference proteome</keyword>
<reference evidence="13 14" key="1">
    <citation type="journal article" date="2015" name="Nat. Commun.">
        <title>Outbred genome sequencing and CRISPR/Cas9 gene editing in butterflies.</title>
        <authorList>
            <person name="Li X."/>
            <person name="Fan D."/>
            <person name="Zhang W."/>
            <person name="Liu G."/>
            <person name="Zhang L."/>
            <person name="Zhao L."/>
            <person name="Fang X."/>
            <person name="Chen L."/>
            <person name="Dong Y."/>
            <person name="Chen Y."/>
            <person name="Ding Y."/>
            <person name="Zhao R."/>
            <person name="Feng M."/>
            <person name="Zhu Y."/>
            <person name="Feng Y."/>
            <person name="Jiang X."/>
            <person name="Zhu D."/>
            <person name="Xiang H."/>
            <person name="Feng X."/>
            <person name="Li S."/>
            <person name="Wang J."/>
            <person name="Zhang G."/>
            <person name="Kronforst M.R."/>
            <person name="Wang W."/>
        </authorList>
    </citation>
    <scope>NUCLEOTIDE SEQUENCE [LARGE SCALE GENOMIC DNA]</scope>
    <source>
        <strain evidence="13">Ya'a_city_454_Pm</strain>
        <tissue evidence="13">Whole body</tissue>
    </source>
</reference>
<evidence type="ECO:0000256" key="4">
    <source>
        <dbReference type="ARBA" id="ARBA00023180"/>
    </source>
</evidence>
<dbReference type="AlphaFoldDB" id="A0A194QVR2"/>
<evidence type="ECO:0000256" key="12">
    <source>
        <dbReference type="SAM" id="SignalP"/>
    </source>
</evidence>
<evidence type="ECO:0000313" key="14">
    <source>
        <dbReference type="Proteomes" id="UP000053240"/>
    </source>
</evidence>
<dbReference type="InParanoid" id="A0A194QVR2"/>
<dbReference type="InterPro" id="IPR001548">
    <property type="entry name" value="Peptidase_M2"/>
</dbReference>
<dbReference type="GO" id="GO:0005615">
    <property type="term" value="C:extracellular space"/>
    <property type="evidence" value="ECO:0007669"/>
    <property type="project" value="TreeGrafter"/>
</dbReference>
<feature type="region of interest" description="Disordered" evidence="10">
    <location>
        <begin position="583"/>
        <end position="613"/>
    </location>
</feature>
<evidence type="ECO:0000256" key="10">
    <source>
        <dbReference type="SAM" id="MobiDB-lite"/>
    </source>
</evidence>
<keyword evidence="6" id="KW-0862">Zinc</keyword>
<feature type="signal peptide" evidence="12">
    <location>
        <begin position="1"/>
        <end position="22"/>
    </location>
</feature>